<evidence type="ECO:0000313" key="6">
    <source>
        <dbReference type="EMBL" id="USS01248.1"/>
    </source>
</evidence>
<dbReference type="InterPro" id="IPR050679">
    <property type="entry name" value="Bact_HTH_transcr_reg"/>
</dbReference>
<dbReference type="GO" id="GO:0045892">
    <property type="term" value="P:negative regulation of DNA-templated transcription"/>
    <property type="evidence" value="ECO:0007669"/>
    <property type="project" value="TreeGrafter"/>
</dbReference>
<reference evidence="6" key="2">
    <citation type="submission" date="2022-06" db="EMBL/GenBank/DDBJ databases">
        <authorList>
            <person name="Holder M.E."/>
            <person name="Ajami N.J."/>
            <person name="Petrosino J.F."/>
        </authorList>
    </citation>
    <scope>NUCLEOTIDE SEQUENCE</scope>
    <source>
        <strain evidence="6">RMA 8861</strain>
    </source>
</reference>
<keyword evidence="1" id="KW-0805">Transcription regulation</keyword>
<dbReference type="PRINTS" id="PR00035">
    <property type="entry name" value="HTHGNTR"/>
</dbReference>
<evidence type="ECO:0000256" key="3">
    <source>
        <dbReference type="ARBA" id="ARBA00023163"/>
    </source>
</evidence>
<dbReference type="AlphaFoldDB" id="A0A9N7JMZ5"/>
<keyword evidence="2" id="KW-0238">DNA-binding</keyword>
<dbReference type="RefSeq" id="WP_066676686.1">
    <property type="nucleotide sequence ID" value="NZ_CABMIZ010000018.1"/>
</dbReference>
<feature type="domain" description="HTH gntR-type" evidence="4">
    <location>
        <begin position="10"/>
        <end position="77"/>
    </location>
</feature>
<dbReference type="Gene3D" id="1.10.10.10">
    <property type="entry name" value="Winged helix-like DNA-binding domain superfamily/Winged helix DNA-binding domain"/>
    <property type="match status" value="1"/>
</dbReference>
<dbReference type="SMART" id="SM00345">
    <property type="entry name" value="HTH_GNTR"/>
    <property type="match status" value="1"/>
</dbReference>
<dbReference type="PANTHER" id="PTHR44846:SF1">
    <property type="entry name" value="MANNOSYL-D-GLYCERATE TRANSPORT_METABOLISM SYSTEM REPRESSOR MNGR-RELATED"/>
    <property type="match status" value="1"/>
</dbReference>
<dbReference type="KEGG" id="csep:CP523_09595"/>
<dbReference type="InterPro" id="IPR028978">
    <property type="entry name" value="Chorismate_lyase_/UTRA_dom_sf"/>
</dbReference>
<dbReference type="GO" id="GO:0003677">
    <property type="term" value="F:DNA binding"/>
    <property type="evidence" value="ECO:0007669"/>
    <property type="project" value="UniProtKB-KW"/>
</dbReference>
<dbReference type="InterPro" id="IPR011663">
    <property type="entry name" value="UTRA"/>
</dbReference>
<dbReference type="PROSITE" id="PS50949">
    <property type="entry name" value="HTH_GNTR"/>
    <property type="match status" value="1"/>
</dbReference>
<keyword evidence="8" id="KW-1185">Reference proteome</keyword>
<dbReference type="EMBL" id="CP099799">
    <property type="protein sequence ID" value="USS01248.1"/>
    <property type="molecule type" value="Genomic_DNA"/>
</dbReference>
<evidence type="ECO:0000256" key="1">
    <source>
        <dbReference type="ARBA" id="ARBA00023015"/>
    </source>
</evidence>
<evidence type="ECO:0000256" key="2">
    <source>
        <dbReference type="ARBA" id="ARBA00023125"/>
    </source>
</evidence>
<dbReference type="InterPro" id="IPR000524">
    <property type="entry name" value="Tscrpt_reg_HTH_GntR"/>
</dbReference>
<reference evidence="5 7" key="1">
    <citation type="submission" date="2017-09" db="EMBL/GenBank/DDBJ databases">
        <authorList>
            <person name="Thomas P."/>
            <person name="Seyboldt C."/>
        </authorList>
    </citation>
    <scope>NUCLEOTIDE SEQUENCE [LARGE SCALE GENOMIC DNA]</scope>
    <source>
        <strain evidence="5 7">DSM 7534</strain>
    </source>
</reference>
<dbReference type="EMBL" id="CP023671">
    <property type="protein sequence ID" value="AYE34657.1"/>
    <property type="molecule type" value="Genomic_DNA"/>
</dbReference>
<dbReference type="GeneID" id="303560931"/>
<dbReference type="InterPro" id="IPR036388">
    <property type="entry name" value="WH-like_DNA-bd_sf"/>
</dbReference>
<evidence type="ECO:0000259" key="4">
    <source>
        <dbReference type="PROSITE" id="PS50949"/>
    </source>
</evidence>
<dbReference type="Gene3D" id="3.40.1410.10">
    <property type="entry name" value="Chorismate lyase-like"/>
    <property type="match status" value="1"/>
</dbReference>
<dbReference type="Pfam" id="PF07702">
    <property type="entry name" value="UTRA"/>
    <property type="match status" value="1"/>
</dbReference>
<dbReference type="SUPFAM" id="SSF64288">
    <property type="entry name" value="Chorismate lyase-like"/>
    <property type="match status" value="1"/>
</dbReference>
<evidence type="ECO:0000313" key="7">
    <source>
        <dbReference type="Proteomes" id="UP000280586"/>
    </source>
</evidence>
<dbReference type="GO" id="GO:0003700">
    <property type="term" value="F:DNA-binding transcription factor activity"/>
    <property type="evidence" value="ECO:0007669"/>
    <property type="project" value="InterPro"/>
</dbReference>
<organism evidence="5 7">
    <name type="scientific">Clostridium septicum</name>
    <dbReference type="NCBI Taxonomy" id="1504"/>
    <lineage>
        <taxon>Bacteria</taxon>
        <taxon>Bacillati</taxon>
        <taxon>Bacillota</taxon>
        <taxon>Clostridia</taxon>
        <taxon>Eubacteriales</taxon>
        <taxon>Clostridiaceae</taxon>
        <taxon>Clostridium</taxon>
    </lineage>
</organism>
<evidence type="ECO:0000313" key="5">
    <source>
        <dbReference type="EMBL" id="AYE34657.1"/>
    </source>
</evidence>
<proteinExistence type="predicted"/>
<dbReference type="OrthoDB" id="46236at2"/>
<sequence>MEFIDKNSRTPLYLQLMDILIENIEKKLEEHQQILSEREICERYDVSRTTVRQALDELERDGYIYKIHGKGTFVSPKRLNQDLVSFYSFTEEMKKIGKEPTSEVIGFEITHSGEKLSRKFKIQEKDLVYKITRIRKADNIPMMYEVTYLPFDRFEGLSKKYLEESPMYEVLISKFSAKLTSAEEYFEPILTNKLESIYLEIDEGSPSLKIERFTYENTNLIEYTVGVARGDKFKYRVQLNNNLVK</sequence>
<name>A0A9N7JMZ5_CLOSE</name>
<dbReference type="Proteomes" id="UP001055437">
    <property type="component" value="Chromosome"/>
</dbReference>
<gene>
    <name evidence="5" type="ORF">CP523_09595</name>
    <name evidence="6" type="ORF">NH397_01935</name>
</gene>
<dbReference type="InterPro" id="IPR036390">
    <property type="entry name" value="WH_DNA-bd_sf"/>
</dbReference>
<dbReference type="Pfam" id="PF00392">
    <property type="entry name" value="GntR"/>
    <property type="match status" value="1"/>
</dbReference>
<dbReference type="Proteomes" id="UP000280586">
    <property type="component" value="Chromosome"/>
</dbReference>
<dbReference type="SMART" id="SM00866">
    <property type="entry name" value="UTRA"/>
    <property type="match status" value="1"/>
</dbReference>
<evidence type="ECO:0000313" key="8">
    <source>
        <dbReference type="Proteomes" id="UP001055437"/>
    </source>
</evidence>
<dbReference type="PANTHER" id="PTHR44846">
    <property type="entry name" value="MANNOSYL-D-GLYCERATE TRANSPORT/METABOLISM SYSTEM REPRESSOR MNGR-RELATED"/>
    <property type="match status" value="1"/>
</dbReference>
<dbReference type="CDD" id="cd07377">
    <property type="entry name" value="WHTH_GntR"/>
    <property type="match status" value="1"/>
</dbReference>
<accession>A0A9N7JMZ5</accession>
<protein>
    <submittedName>
        <fullName evidence="5">GntR family transcriptional regulator</fullName>
    </submittedName>
</protein>
<keyword evidence="3" id="KW-0804">Transcription</keyword>
<dbReference type="SUPFAM" id="SSF46785">
    <property type="entry name" value="Winged helix' DNA-binding domain"/>
    <property type="match status" value="1"/>
</dbReference>